<dbReference type="Pfam" id="PF00607">
    <property type="entry name" value="Gag_p24"/>
    <property type="match status" value="1"/>
</dbReference>
<keyword evidence="7" id="KW-1185">Reference proteome</keyword>
<dbReference type="SUPFAM" id="SSF57756">
    <property type="entry name" value="Retrovirus zinc finger-like domains"/>
    <property type="match status" value="1"/>
</dbReference>
<proteinExistence type="predicted"/>
<dbReference type="PANTHER" id="PTHR40389">
    <property type="entry name" value="ENDOGENOUS RETROVIRUS GROUP K MEMBER 24 GAG POLYPROTEIN-RELATED"/>
    <property type="match status" value="1"/>
</dbReference>
<evidence type="ECO:0000313" key="7">
    <source>
        <dbReference type="Proteomes" id="UP000269221"/>
    </source>
</evidence>
<dbReference type="GO" id="GO:0016032">
    <property type="term" value="P:viral process"/>
    <property type="evidence" value="ECO:0007669"/>
    <property type="project" value="InterPro"/>
</dbReference>
<evidence type="ECO:0000259" key="5">
    <source>
        <dbReference type="PROSITE" id="PS50158"/>
    </source>
</evidence>
<dbReference type="InterPro" id="IPR001878">
    <property type="entry name" value="Znf_CCHC"/>
</dbReference>
<evidence type="ECO:0000256" key="3">
    <source>
        <dbReference type="ARBA" id="ARBA00022833"/>
    </source>
</evidence>
<keyword evidence="3" id="KW-0862">Zinc</keyword>
<organism evidence="6 7">
    <name type="scientific">Hirundo rustica rustica</name>
    <dbReference type="NCBI Taxonomy" id="333673"/>
    <lineage>
        <taxon>Eukaryota</taxon>
        <taxon>Metazoa</taxon>
        <taxon>Chordata</taxon>
        <taxon>Craniata</taxon>
        <taxon>Vertebrata</taxon>
        <taxon>Euteleostomi</taxon>
        <taxon>Archelosauria</taxon>
        <taxon>Archosauria</taxon>
        <taxon>Dinosauria</taxon>
        <taxon>Saurischia</taxon>
        <taxon>Theropoda</taxon>
        <taxon>Coelurosauria</taxon>
        <taxon>Aves</taxon>
        <taxon>Neognathae</taxon>
        <taxon>Neoaves</taxon>
        <taxon>Telluraves</taxon>
        <taxon>Australaves</taxon>
        <taxon>Passeriformes</taxon>
        <taxon>Sylvioidea</taxon>
        <taxon>Hirundinidae</taxon>
        <taxon>Hirundo</taxon>
    </lineage>
</organism>
<dbReference type="InterPro" id="IPR045345">
    <property type="entry name" value="Gag_p24_C"/>
</dbReference>
<evidence type="ECO:0000256" key="2">
    <source>
        <dbReference type="ARBA" id="ARBA00022771"/>
    </source>
</evidence>
<gene>
    <name evidence="6" type="ORF">DUI87_11381</name>
</gene>
<dbReference type="STRING" id="333673.A0A3M0KDG7"/>
<dbReference type="EMBL" id="QRBI01000108">
    <property type="protein sequence ID" value="RMC11263.1"/>
    <property type="molecule type" value="Genomic_DNA"/>
</dbReference>
<dbReference type="GO" id="GO:0008270">
    <property type="term" value="F:zinc ion binding"/>
    <property type="evidence" value="ECO:0007669"/>
    <property type="project" value="UniProtKB-KW"/>
</dbReference>
<name>A0A3M0KDG7_HIRRU</name>
<protein>
    <recommendedName>
        <fullName evidence="5">CCHC-type domain-containing protein</fullName>
    </recommendedName>
</protein>
<dbReference type="Gene3D" id="1.10.1200.30">
    <property type="match status" value="1"/>
</dbReference>
<dbReference type="OrthoDB" id="8875481at2759"/>
<dbReference type="InterPro" id="IPR050195">
    <property type="entry name" value="Primate_lentivir_Gag_pol-like"/>
</dbReference>
<reference evidence="6 7" key="1">
    <citation type="submission" date="2018-07" db="EMBL/GenBank/DDBJ databases">
        <title>A high quality draft genome assembly of the barn swallow (H. rustica rustica).</title>
        <authorList>
            <person name="Formenti G."/>
            <person name="Chiara M."/>
            <person name="Poveda L."/>
            <person name="Francoijs K.-J."/>
            <person name="Bonisoli-Alquati A."/>
            <person name="Canova L."/>
            <person name="Gianfranceschi L."/>
            <person name="Horner D.S."/>
            <person name="Saino N."/>
        </authorList>
    </citation>
    <scope>NUCLEOTIDE SEQUENCE [LARGE SCALE GENOMIC DNA]</scope>
    <source>
        <strain evidence="6">Chelidonia</strain>
        <tissue evidence="6">Blood</tissue>
    </source>
</reference>
<accession>A0A3M0KDG7</accession>
<dbReference type="InterPro" id="IPR008916">
    <property type="entry name" value="Retrov_capsid_C"/>
</dbReference>
<comment type="caution">
    <text evidence="6">The sequence shown here is derived from an EMBL/GenBank/DDBJ whole genome shotgun (WGS) entry which is preliminary data.</text>
</comment>
<dbReference type="InterPro" id="IPR008919">
    <property type="entry name" value="Retrov_capsid_N"/>
</dbReference>
<evidence type="ECO:0000256" key="4">
    <source>
        <dbReference type="PROSITE-ProRule" id="PRU00047"/>
    </source>
</evidence>
<dbReference type="SUPFAM" id="SSF47353">
    <property type="entry name" value="Retrovirus capsid dimerization domain-like"/>
    <property type="match status" value="1"/>
</dbReference>
<evidence type="ECO:0000313" key="6">
    <source>
        <dbReference type="EMBL" id="RMC11263.1"/>
    </source>
</evidence>
<keyword evidence="2 4" id="KW-0863">Zinc-finger</keyword>
<dbReference type="Proteomes" id="UP000269221">
    <property type="component" value="Unassembled WGS sequence"/>
</dbReference>
<dbReference type="Gene3D" id="4.10.60.10">
    <property type="entry name" value="Zinc finger, CCHC-type"/>
    <property type="match status" value="1"/>
</dbReference>
<sequence>MWESEWYRKAQIEANKEQPQGHDLYGITADMITGRGNYSSTSTQLSYPLALHHLAAQLAQDALFSIPQDKKASTFSNVKQGVNENYSHFVNRPWEAIKDNPDLPTEMKDPLFRVLAFDNAKSKTKSILVNLPRGSPVDEMLLRVSRAEQQSQTAMVAEVVKEAMGSQTKLTAAALKAGQRHSTTVHPKKRQGGITGVCHRCGQSGHLVMNCNQTVRCDKCQVDNHATVACRRSRSRAKGAKGGRMKVTVTPAWDFYTNNCQPPEKASEWMWKQQ</sequence>
<dbReference type="InterPro" id="IPR036875">
    <property type="entry name" value="Znf_CCHC_sf"/>
</dbReference>
<dbReference type="GO" id="GO:0003676">
    <property type="term" value="F:nucleic acid binding"/>
    <property type="evidence" value="ECO:0007669"/>
    <property type="project" value="InterPro"/>
</dbReference>
<evidence type="ECO:0000256" key="1">
    <source>
        <dbReference type="ARBA" id="ARBA00022723"/>
    </source>
</evidence>
<dbReference type="PANTHER" id="PTHR40389:SF3">
    <property type="entry name" value="IGE-BINDING PROTEIN"/>
    <property type="match status" value="1"/>
</dbReference>
<dbReference type="AlphaFoldDB" id="A0A3M0KDG7"/>
<dbReference type="SUPFAM" id="SSF47943">
    <property type="entry name" value="Retrovirus capsid protein, N-terminal core domain"/>
    <property type="match status" value="1"/>
</dbReference>
<dbReference type="PROSITE" id="PS50158">
    <property type="entry name" value="ZF_CCHC"/>
    <property type="match status" value="1"/>
</dbReference>
<dbReference type="Pfam" id="PF19317">
    <property type="entry name" value="Gag_p24_C"/>
    <property type="match status" value="1"/>
</dbReference>
<feature type="domain" description="CCHC-type" evidence="5">
    <location>
        <begin position="198"/>
        <end position="213"/>
    </location>
</feature>
<dbReference type="Gene3D" id="1.10.375.10">
    <property type="entry name" value="Human Immunodeficiency Virus Type 1 Capsid Protein"/>
    <property type="match status" value="1"/>
</dbReference>
<keyword evidence="1" id="KW-0479">Metal-binding</keyword>